<dbReference type="AlphaFoldDB" id="A0A3A1YD75"/>
<evidence type="ECO:0000313" key="1">
    <source>
        <dbReference type="EMBL" id="RIY34154.1"/>
    </source>
</evidence>
<proteinExistence type="predicted"/>
<evidence type="ECO:0000313" key="2">
    <source>
        <dbReference type="Proteomes" id="UP000265691"/>
    </source>
</evidence>
<name>A0A3A1YD75_9GAMM</name>
<dbReference type="Proteomes" id="UP000265691">
    <property type="component" value="Unassembled WGS sequence"/>
</dbReference>
<sequence length="322" mass="37110">MSLRTPRFKNEFLALQNLKVTGNLAIKNDLSTVVDKAIIEELNKENSKLTFSILDFAGDDFQAKVEGNQPVVFEKDIGKQGVDAKAVVHPYQRNAYTIKYFLNNLDLKVEEEREFFVNLVKNSIAFTSSFSYVERQKVIATEKVSSVQAINNYITLGMSNYYMEMGDLEKCTSINEQFRGISKSLLNTVYDNNYNIFTGTKKVSYVDLRAHSKDQLFKFMYAYLYRLYDLTVNKKLELNTCVVISGLRSLLDLASYQSFYTTAQGAADRLFKIRALLTELLERGKEHNLYFILLDINNQDYDEFSNYCFAIESEIGSLEFNY</sequence>
<dbReference type="RefSeq" id="WP_119524535.1">
    <property type="nucleotide sequence ID" value="NZ_NRHC01000016.1"/>
</dbReference>
<gene>
    <name evidence="1" type="ORF">CKF54_01610</name>
</gene>
<reference evidence="1 2" key="1">
    <citation type="submission" date="2017-08" db="EMBL/GenBank/DDBJ databases">
        <title>Reclassification of Bisgaard taxon 37 and 44.</title>
        <authorList>
            <person name="Christensen H."/>
        </authorList>
    </citation>
    <scope>NUCLEOTIDE SEQUENCE [LARGE SCALE GENOMIC DNA]</scope>
    <source>
        <strain evidence="1 2">B96_3</strain>
    </source>
</reference>
<dbReference type="OrthoDB" id="5672843at2"/>
<protein>
    <submittedName>
        <fullName evidence="1">Uncharacterized protein</fullName>
    </submittedName>
</protein>
<comment type="caution">
    <text evidence="1">The sequence shown here is derived from an EMBL/GenBank/DDBJ whole genome shotgun (WGS) entry which is preliminary data.</text>
</comment>
<keyword evidence="2" id="KW-1185">Reference proteome</keyword>
<accession>A0A3A1YD75</accession>
<organism evidence="1 2">
    <name type="scientific">Psittacicella hinzii</name>
    <dbReference type="NCBI Taxonomy" id="2028575"/>
    <lineage>
        <taxon>Bacteria</taxon>
        <taxon>Pseudomonadati</taxon>
        <taxon>Pseudomonadota</taxon>
        <taxon>Gammaproteobacteria</taxon>
        <taxon>Pasteurellales</taxon>
        <taxon>Psittacicellaceae</taxon>
        <taxon>Psittacicella</taxon>
    </lineage>
</organism>
<dbReference type="EMBL" id="NRHC01000016">
    <property type="protein sequence ID" value="RIY34154.1"/>
    <property type="molecule type" value="Genomic_DNA"/>
</dbReference>